<evidence type="ECO:0000256" key="9">
    <source>
        <dbReference type="ARBA" id="ARBA00022842"/>
    </source>
</evidence>
<evidence type="ECO:0000256" key="7">
    <source>
        <dbReference type="ARBA" id="ARBA00022777"/>
    </source>
</evidence>
<dbReference type="RefSeq" id="WP_236900751.1">
    <property type="nucleotide sequence ID" value="NZ_CP016282.1"/>
</dbReference>
<evidence type="ECO:0000256" key="12">
    <source>
        <dbReference type="HAMAP-Rule" id="MF_01987"/>
    </source>
</evidence>
<dbReference type="InterPro" id="IPR002173">
    <property type="entry name" value="Carboh/pur_kinase_PfkB_CS"/>
</dbReference>
<gene>
    <name evidence="12" type="primary">rbsK</name>
    <name evidence="15" type="ORF">PA27867_3332</name>
</gene>
<evidence type="ECO:0000256" key="13">
    <source>
        <dbReference type="SAM" id="MobiDB-lite"/>
    </source>
</evidence>
<comment type="subunit">
    <text evidence="12">Homodimer.</text>
</comment>
<evidence type="ECO:0000256" key="4">
    <source>
        <dbReference type="ARBA" id="ARBA00022679"/>
    </source>
</evidence>
<feature type="active site" description="Proton acceptor" evidence="12">
    <location>
        <position position="264"/>
    </location>
</feature>
<dbReference type="UniPathway" id="UPA00916">
    <property type="reaction ID" value="UER00889"/>
</dbReference>
<keyword evidence="5 12" id="KW-0479">Metal-binding</keyword>
<feature type="binding site" evidence="12">
    <location>
        <position position="299"/>
    </location>
    <ligand>
        <name>K(+)</name>
        <dbReference type="ChEBI" id="CHEBI:29103"/>
    </ligand>
</feature>
<keyword evidence="6 12" id="KW-0547">Nucleotide-binding</keyword>
<comment type="catalytic activity">
    <reaction evidence="12">
        <text>D-ribose + ATP = D-ribose 5-phosphate + ADP + H(+)</text>
        <dbReference type="Rhea" id="RHEA:13697"/>
        <dbReference type="ChEBI" id="CHEBI:15378"/>
        <dbReference type="ChEBI" id="CHEBI:30616"/>
        <dbReference type="ChEBI" id="CHEBI:47013"/>
        <dbReference type="ChEBI" id="CHEBI:78346"/>
        <dbReference type="ChEBI" id="CHEBI:456216"/>
        <dbReference type="EC" id="2.7.1.15"/>
    </reaction>
</comment>
<evidence type="ECO:0000256" key="1">
    <source>
        <dbReference type="ARBA" id="ARBA00005380"/>
    </source>
</evidence>
<dbReference type="GO" id="GO:0019303">
    <property type="term" value="P:D-ribose catabolic process"/>
    <property type="evidence" value="ECO:0007669"/>
    <property type="project" value="UniProtKB-UniRule"/>
</dbReference>
<comment type="activity regulation">
    <text evidence="12">Activated by a monovalent cation that binds near, but not in, the active site. The most likely occupant of the site in vivo is potassium. Ion binding induces a conformational change that may alter substrate affinity.</text>
</comment>
<dbReference type="SUPFAM" id="SSF53613">
    <property type="entry name" value="Ribokinase-like"/>
    <property type="match status" value="1"/>
</dbReference>
<dbReference type="PATRIC" id="fig|670052.7.peg.3429"/>
<feature type="binding site" evidence="12">
    <location>
        <begin position="24"/>
        <end position="26"/>
    </location>
    <ligand>
        <name>substrate</name>
    </ligand>
</feature>
<comment type="similarity">
    <text evidence="12">Belongs to the carbohydrate kinase PfkB family. Ribokinase subfamily.</text>
</comment>
<dbReference type="PANTHER" id="PTHR10584">
    <property type="entry name" value="SUGAR KINASE"/>
    <property type="match status" value="1"/>
</dbReference>
<proteinExistence type="inferred from homology"/>
<keyword evidence="9 12" id="KW-0460">Magnesium</keyword>
<feature type="binding site" evidence="12">
    <location>
        <begin position="52"/>
        <end position="56"/>
    </location>
    <ligand>
        <name>substrate</name>
    </ligand>
</feature>
<evidence type="ECO:0000256" key="10">
    <source>
        <dbReference type="ARBA" id="ARBA00022958"/>
    </source>
</evidence>
<dbReference type="Proteomes" id="UP000092582">
    <property type="component" value="Chromosome 1"/>
</dbReference>
<evidence type="ECO:0000313" key="16">
    <source>
        <dbReference type="Proteomes" id="UP000092582"/>
    </source>
</evidence>
<dbReference type="EMBL" id="CP016282">
    <property type="protein sequence ID" value="ANP74261.1"/>
    <property type="molecule type" value="Genomic_DNA"/>
</dbReference>
<sequence length="327" mass="32035" precursor="true">MIPPTKAPVVGAVLSGVVVVGSINADQVTTVMRHPLPGETLIGSSIAILPGGKGANQAVAAAQLGARVSMVGAIGQDAYAQSATAILETAHVDLSAVRAVDGPTGLAVITVAADGENTIIVIPGANAAVDAEAVGRSADLIAGAAVVVLQGEIPAAASAAAARLASGRVVLNLAPVIDFDPATIAAADPLIVNEHEAALLLAQLTPGSPSPASDADAVARLREWGVTSVVLTRGALGAIIADAEGTAAVASPVVTAVDSSGAGDAFVGALSARLAAGDGLRKAVELAVRVGAFAVQSRGTQPSYPHEGDALPEIGTIPVPEKNEAHP</sequence>
<dbReference type="PRINTS" id="PR00990">
    <property type="entry name" value="RIBOKINASE"/>
</dbReference>
<comment type="similarity">
    <text evidence="1">Belongs to the carbohydrate kinase pfkB family.</text>
</comment>
<feature type="binding site" evidence="12">
    <location>
        <begin position="263"/>
        <end position="264"/>
    </location>
    <ligand>
        <name>ATP</name>
        <dbReference type="ChEBI" id="CHEBI:30616"/>
    </ligand>
</feature>
<organism evidence="15 16">
    <name type="scientific">Cryobacterium arcticum</name>
    <dbReference type="NCBI Taxonomy" id="670052"/>
    <lineage>
        <taxon>Bacteria</taxon>
        <taxon>Bacillati</taxon>
        <taxon>Actinomycetota</taxon>
        <taxon>Actinomycetes</taxon>
        <taxon>Micrococcales</taxon>
        <taxon>Microbacteriaceae</taxon>
        <taxon>Cryobacterium</taxon>
    </lineage>
</organism>
<dbReference type="EC" id="2.7.1.15" evidence="2 12"/>
<feature type="domain" description="Carbohydrate kinase PfkB" evidence="14">
    <location>
        <begin position="17"/>
        <end position="305"/>
    </location>
</feature>
<feature type="binding site" evidence="12">
    <location>
        <position position="264"/>
    </location>
    <ligand>
        <name>substrate</name>
    </ligand>
</feature>
<dbReference type="PANTHER" id="PTHR10584:SF166">
    <property type="entry name" value="RIBOKINASE"/>
    <property type="match status" value="1"/>
</dbReference>
<keyword evidence="12" id="KW-0963">Cytoplasm</keyword>
<dbReference type="InterPro" id="IPR011877">
    <property type="entry name" value="Ribokinase"/>
</dbReference>
<dbReference type="PROSITE" id="PS00584">
    <property type="entry name" value="PFKB_KINASES_2"/>
    <property type="match status" value="1"/>
</dbReference>
<feature type="binding site" evidence="12">
    <location>
        <position position="152"/>
    </location>
    <ligand>
        <name>substrate</name>
    </ligand>
</feature>
<evidence type="ECO:0000313" key="15">
    <source>
        <dbReference type="EMBL" id="ANP74261.1"/>
    </source>
</evidence>
<evidence type="ECO:0000256" key="8">
    <source>
        <dbReference type="ARBA" id="ARBA00022840"/>
    </source>
</evidence>
<evidence type="ECO:0000256" key="2">
    <source>
        <dbReference type="ARBA" id="ARBA00012035"/>
    </source>
</evidence>
<name>A0A1B1BP34_9MICO</name>
<evidence type="ECO:0000256" key="5">
    <source>
        <dbReference type="ARBA" id="ARBA00022723"/>
    </source>
</evidence>
<evidence type="ECO:0000256" key="6">
    <source>
        <dbReference type="ARBA" id="ARBA00022741"/>
    </source>
</evidence>
<keyword evidence="8 12" id="KW-0067">ATP-binding</keyword>
<dbReference type="GO" id="GO:0004747">
    <property type="term" value="F:ribokinase activity"/>
    <property type="evidence" value="ECO:0007669"/>
    <property type="project" value="UniProtKB-UniRule"/>
</dbReference>
<dbReference type="Gene3D" id="3.40.1190.20">
    <property type="match status" value="1"/>
</dbReference>
<keyword evidence="10 12" id="KW-0630">Potassium</keyword>
<dbReference type="GO" id="GO:0005829">
    <property type="term" value="C:cytosol"/>
    <property type="evidence" value="ECO:0007669"/>
    <property type="project" value="TreeGrafter"/>
</dbReference>
<comment type="pathway">
    <text evidence="12">Carbohydrate metabolism; D-ribose degradation; D-ribose 5-phosphate from beta-D-ribopyranose: step 2/2.</text>
</comment>
<dbReference type="InterPro" id="IPR002139">
    <property type="entry name" value="Ribo/fructo_kinase"/>
</dbReference>
<feature type="binding site" evidence="12">
    <location>
        <position position="193"/>
    </location>
    <ligand>
        <name>ATP</name>
        <dbReference type="ChEBI" id="CHEBI:30616"/>
    </ligand>
</feature>
<comment type="caution">
    <text evidence="12">Lacks conserved residue(s) required for the propagation of feature annotation.</text>
</comment>
<dbReference type="CDD" id="cd01174">
    <property type="entry name" value="ribokinase"/>
    <property type="match status" value="1"/>
</dbReference>
<dbReference type="AlphaFoldDB" id="A0A1B1BP34"/>
<feature type="binding site" evidence="12">
    <location>
        <begin position="232"/>
        <end position="237"/>
    </location>
    <ligand>
        <name>ATP</name>
        <dbReference type="ChEBI" id="CHEBI:30616"/>
    </ligand>
</feature>
<feature type="binding site" evidence="12">
    <location>
        <position position="258"/>
    </location>
    <ligand>
        <name>K(+)</name>
        <dbReference type="ChEBI" id="CHEBI:29103"/>
    </ligand>
</feature>
<feature type="binding site" evidence="12">
    <location>
        <position position="297"/>
    </location>
    <ligand>
        <name>K(+)</name>
        <dbReference type="ChEBI" id="CHEBI:29103"/>
    </ligand>
</feature>
<reference evidence="15 16" key="1">
    <citation type="submission" date="2016-06" db="EMBL/GenBank/DDBJ databases">
        <title>Genome sequencing of Cryobacterium arcticum PAMC 27867.</title>
        <authorList>
            <person name="Lee J."/>
            <person name="Kim O.-S."/>
        </authorList>
    </citation>
    <scope>NUCLEOTIDE SEQUENCE [LARGE SCALE GENOMIC DNA]</scope>
    <source>
        <strain evidence="15 16">PAMC 27867</strain>
    </source>
</reference>
<keyword evidence="16" id="KW-1185">Reference proteome</keyword>
<evidence type="ECO:0000256" key="3">
    <source>
        <dbReference type="ARBA" id="ARBA00016943"/>
    </source>
</evidence>
<evidence type="ECO:0000256" key="11">
    <source>
        <dbReference type="ARBA" id="ARBA00023277"/>
    </source>
</evidence>
<keyword evidence="7 12" id="KW-0418">Kinase</keyword>
<comment type="function">
    <text evidence="12">Catalyzes the phosphorylation of ribose at O-5 in a reaction requiring ATP and magnesium. The resulting D-ribose-5-phosphate can then be used either for sythesis of nucleotides, histidine, and tryptophan, or as a component of the pentose phosphate pathway.</text>
</comment>
<evidence type="ECO:0000259" key="14">
    <source>
        <dbReference type="Pfam" id="PF00294"/>
    </source>
</evidence>
<dbReference type="HAMAP" id="MF_01987">
    <property type="entry name" value="Ribokinase"/>
    <property type="match status" value="1"/>
</dbReference>
<feature type="region of interest" description="Disordered" evidence="13">
    <location>
        <begin position="298"/>
        <end position="327"/>
    </location>
</feature>
<dbReference type="STRING" id="670052.PA27867_3332"/>
<feature type="binding site" evidence="12">
    <location>
        <position position="260"/>
    </location>
    <ligand>
        <name>K(+)</name>
        <dbReference type="ChEBI" id="CHEBI:29103"/>
    </ligand>
</feature>
<feature type="binding site" evidence="12">
    <location>
        <position position="294"/>
    </location>
    <ligand>
        <name>K(+)</name>
        <dbReference type="ChEBI" id="CHEBI:29103"/>
    </ligand>
</feature>
<feature type="binding site" evidence="12">
    <location>
        <position position="303"/>
    </location>
    <ligand>
        <name>K(+)</name>
        <dbReference type="ChEBI" id="CHEBI:29103"/>
    </ligand>
</feature>
<comment type="subcellular location">
    <subcellularLocation>
        <location evidence="12">Cytoplasm</location>
    </subcellularLocation>
</comment>
<accession>A0A1B1BP34</accession>
<protein>
    <recommendedName>
        <fullName evidence="3 12">Ribokinase</fullName>
        <shortName evidence="12">RK</shortName>
        <ecNumber evidence="2 12">2.7.1.15</ecNumber>
    </recommendedName>
</protein>
<keyword evidence="11 12" id="KW-0119">Carbohydrate metabolism</keyword>
<comment type="cofactor">
    <cofactor evidence="12">
        <name>Mg(2+)</name>
        <dbReference type="ChEBI" id="CHEBI:18420"/>
    </cofactor>
    <text evidence="12">Requires a divalent cation, most likely magnesium in vivo, as an electrophilic catalyst to aid phosphoryl group transfer. It is the chelate of the metal and the nucleotide that is the actual substrate.</text>
</comment>
<dbReference type="InterPro" id="IPR029056">
    <property type="entry name" value="Ribokinase-like"/>
</dbReference>
<dbReference type="KEGG" id="cart:PA27867_3332"/>
<dbReference type="Pfam" id="PF00294">
    <property type="entry name" value="PfkB"/>
    <property type="match status" value="1"/>
</dbReference>
<keyword evidence="4 12" id="KW-0808">Transferase</keyword>
<dbReference type="GO" id="GO:0046872">
    <property type="term" value="F:metal ion binding"/>
    <property type="evidence" value="ECO:0007669"/>
    <property type="project" value="UniProtKB-KW"/>
</dbReference>
<dbReference type="InterPro" id="IPR011611">
    <property type="entry name" value="PfkB_dom"/>
</dbReference>
<dbReference type="GO" id="GO:0005524">
    <property type="term" value="F:ATP binding"/>
    <property type="evidence" value="ECO:0007669"/>
    <property type="project" value="UniProtKB-UniRule"/>
</dbReference>